<reference evidence="4 5" key="1">
    <citation type="submission" date="2019-10" db="EMBL/GenBank/DDBJ databases">
        <title>Assembly and Annotation for the nematode Trichostrongylus colubriformis.</title>
        <authorList>
            <person name="Martin J."/>
        </authorList>
    </citation>
    <scope>NUCLEOTIDE SEQUENCE [LARGE SCALE GENOMIC DNA]</scope>
    <source>
        <strain evidence="4">G859</strain>
        <tissue evidence="4">Whole worm</tissue>
    </source>
</reference>
<proteinExistence type="predicted"/>
<dbReference type="Proteomes" id="UP001331761">
    <property type="component" value="Unassembled WGS sequence"/>
</dbReference>
<dbReference type="EMBL" id="WIXE01014473">
    <property type="protein sequence ID" value="KAK5974268.1"/>
    <property type="molecule type" value="Genomic_DNA"/>
</dbReference>
<gene>
    <name evidence="4" type="ORF">GCK32_012768</name>
</gene>
<dbReference type="InterPro" id="IPR052499">
    <property type="entry name" value="C.elegans_NHRs"/>
</dbReference>
<organism evidence="4 5">
    <name type="scientific">Trichostrongylus colubriformis</name>
    <name type="common">Black scour worm</name>
    <dbReference type="NCBI Taxonomy" id="6319"/>
    <lineage>
        <taxon>Eukaryota</taxon>
        <taxon>Metazoa</taxon>
        <taxon>Ecdysozoa</taxon>
        <taxon>Nematoda</taxon>
        <taxon>Chromadorea</taxon>
        <taxon>Rhabditida</taxon>
        <taxon>Rhabditina</taxon>
        <taxon>Rhabditomorpha</taxon>
        <taxon>Strongyloidea</taxon>
        <taxon>Trichostrongylidae</taxon>
        <taxon>Trichostrongylus</taxon>
    </lineage>
</organism>
<dbReference type="Gene3D" id="1.10.565.10">
    <property type="entry name" value="Retinoid X Receptor"/>
    <property type="match status" value="1"/>
</dbReference>
<keyword evidence="1" id="KW-0805">Transcription regulation</keyword>
<sequence>MWCRDVAHYFEWATGVPELRLMDTQERVKLVVRQLCRIICLMISYWTYRQGHDGIIFGSGVCFIPTEVQDETSNSAFSQAVVGFPLRARVQNIIETPHIHFSPPNRLVLDSALKKYQAALVDHIKHSHPSLDHDKLTGRIAELFGTMQYIELAAQIDDNHWCMMTIQNDGNVRGRLTNEIHVN</sequence>
<dbReference type="SUPFAM" id="SSF48508">
    <property type="entry name" value="Nuclear receptor ligand-binding domain"/>
    <property type="match status" value="1"/>
</dbReference>
<keyword evidence="5" id="KW-1185">Reference proteome</keyword>
<evidence type="ECO:0000256" key="2">
    <source>
        <dbReference type="ARBA" id="ARBA00023163"/>
    </source>
</evidence>
<evidence type="ECO:0000313" key="4">
    <source>
        <dbReference type="EMBL" id="KAK5974268.1"/>
    </source>
</evidence>
<dbReference type="PANTHER" id="PTHR47630:SF5">
    <property type="entry name" value="NR LBD DOMAIN-CONTAINING PROTEIN"/>
    <property type="match status" value="1"/>
</dbReference>
<name>A0AAN8IKU9_TRICO</name>
<keyword evidence="2" id="KW-0804">Transcription</keyword>
<dbReference type="AlphaFoldDB" id="A0AAN8IKU9"/>
<dbReference type="InterPro" id="IPR035500">
    <property type="entry name" value="NHR-like_dom_sf"/>
</dbReference>
<dbReference type="PANTHER" id="PTHR47630">
    <property type="entry name" value="NUCLEAR HORMONE RECEPTOR FAMILY-RELATED-RELATED"/>
    <property type="match status" value="1"/>
</dbReference>
<comment type="caution">
    <text evidence="4">The sequence shown here is derived from an EMBL/GenBank/DDBJ whole genome shotgun (WGS) entry which is preliminary data.</text>
</comment>
<protein>
    <submittedName>
        <fullName evidence="4">Ligand-binding domain of nuclear hormone receptor</fullName>
    </submittedName>
</protein>
<accession>A0AAN8IKU9</accession>
<evidence type="ECO:0000256" key="1">
    <source>
        <dbReference type="ARBA" id="ARBA00023015"/>
    </source>
</evidence>
<evidence type="ECO:0000256" key="3">
    <source>
        <dbReference type="ARBA" id="ARBA00023170"/>
    </source>
</evidence>
<feature type="non-terminal residue" evidence="4">
    <location>
        <position position="183"/>
    </location>
</feature>
<evidence type="ECO:0000313" key="5">
    <source>
        <dbReference type="Proteomes" id="UP001331761"/>
    </source>
</evidence>
<keyword evidence="3 4" id="KW-0675">Receptor</keyword>